<evidence type="ECO:0000313" key="1">
    <source>
        <dbReference type="EMBL" id="PHM68586.1"/>
    </source>
</evidence>
<dbReference type="OrthoDB" id="5986966at2"/>
<reference evidence="1 2" key="1">
    <citation type="journal article" date="2017" name="Nat. Microbiol.">
        <title>Natural product diversity associated with the nematode symbionts Photorhabdus and Xenorhabdus.</title>
        <authorList>
            <person name="Tobias N.J."/>
            <person name="Wolff H."/>
            <person name="Djahanschiri B."/>
            <person name="Grundmann F."/>
            <person name="Kronenwerth M."/>
            <person name="Shi Y.M."/>
            <person name="Simonyi S."/>
            <person name="Grun P."/>
            <person name="Shapiro-Ilan D."/>
            <person name="Pidot S.J."/>
            <person name="Stinear T.P."/>
            <person name="Ebersberger I."/>
            <person name="Bode H.B."/>
        </authorList>
    </citation>
    <scope>NUCLEOTIDE SEQUENCE [LARGE SCALE GENOMIC DNA]</scope>
    <source>
        <strain evidence="1 2">DSM 17907</strain>
    </source>
</reference>
<gene>
    <name evidence="1" type="ORF">Xkoz_03660</name>
</gene>
<dbReference type="InterPro" id="IPR010260">
    <property type="entry name" value="AlpA"/>
</dbReference>
<accession>A0A2D0KYR2</accession>
<comment type="caution">
    <text evidence="1">The sequence shown here is derived from an EMBL/GenBank/DDBJ whole genome shotgun (WGS) entry which is preliminary data.</text>
</comment>
<organism evidence="1 2">
    <name type="scientific">Xenorhabdus kozodoii</name>
    <dbReference type="NCBI Taxonomy" id="351676"/>
    <lineage>
        <taxon>Bacteria</taxon>
        <taxon>Pseudomonadati</taxon>
        <taxon>Pseudomonadota</taxon>
        <taxon>Gammaproteobacteria</taxon>
        <taxon>Enterobacterales</taxon>
        <taxon>Morganellaceae</taxon>
        <taxon>Xenorhabdus</taxon>
    </lineage>
</organism>
<name>A0A2D0KYR2_9GAMM</name>
<dbReference type="RefSeq" id="WP_099143376.1">
    <property type="nucleotide sequence ID" value="NZ_CAWNOR010000079.1"/>
</dbReference>
<dbReference type="Proteomes" id="UP000221101">
    <property type="component" value="Unassembled WGS sequence"/>
</dbReference>
<keyword evidence="2" id="KW-1185">Reference proteome</keyword>
<dbReference type="AlphaFoldDB" id="A0A2D0KYR2"/>
<dbReference type="Pfam" id="PF05930">
    <property type="entry name" value="Phage_AlpA"/>
    <property type="match status" value="1"/>
</dbReference>
<dbReference type="EMBL" id="NJCX01000043">
    <property type="protein sequence ID" value="PHM68586.1"/>
    <property type="molecule type" value="Genomic_DNA"/>
</dbReference>
<sequence length="74" mass="8886">MIHILTREELERDDKIDRLIRIEECEWLTSIGQRQRVLLEKKGQFPARIKVGPQTIVYRLSEIQAWIKGTWKPE</sequence>
<proteinExistence type="predicted"/>
<evidence type="ECO:0000313" key="2">
    <source>
        <dbReference type="Proteomes" id="UP000221101"/>
    </source>
</evidence>
<protein>
    <submittedName>
        <fullName evidence="1">AlpA family transcriptional regulator</fullName>
    </submittedName>
</protein>